<accession>A0ABU8E5N3</accession>
<dbReference type="InterPro" id="IPR014729">
    <property type="entry name" value="Rossmann-like_a/b/a_fold"/>
</dbReference>
<dbReference type="InterPro" id="IPR006016">
    <property type="entry name" value="UspA"/>
</dbReference>
<dbReference type="Gene3D" id="3.40.50.620">
    <property type="entry name" value="HUPs"/>
    <property type="match status" value="2"/>
</dbReference>
<dbReference type="Pfam" id="PF00582">
    <property type="entry name" value="Usp"/>
    <property type="match status" value="2"/>
</dbReference>
<dbReference type="RefSeq" id="WP_225235930.1">
    <property type="nucleotide sequence ID" value="NZ_JBAPLV010000009.1"/>
</dbReference>
<dbReference type="SUPFAM" id="SSF52402">
    <property type="entry name" value="Adenine nucleotide alpha hydrolases-like"/>
    <property type="match status" value="2"/>
</dbReference>
<evidence type="ECO:0000313" key="3">
    <source>
        <dbReference type="EMBL" id="MEI4278845.1"/>
    </source>
</evidence>
<reference evidence="3 4" key="1">
    <citation type="submission" date="2024-03" db="EMBL/GenBank/DDBJ databases">
        <title>Draft genome sequence of Klenkia terrae.</title>
        <authorList>
            <person name="Duangmal K."/>
            <person name="Chantavorakit T."/>
        </authorList>
    </citation>
    <scope>NUCLEOTIDE SEQUENCE [LARGE SCALE GENOMIC DNA]</scope>
    <source>
        <strain evidence="3 4">JCM 17786</strain>
    </source>
</reference>
<protein>
    <submittedName>
        <fullName evidence="3">Universal stress protein</fullName>
    </submittedName>
</protein>
<comment type="similarity">
    <text evidence="1">Belongs to the universal stress protein A family.</text>
</comment>
<feature type="domain" description="UspA" evidence="2">
    <location>
        <begin position="14"/>
        <end position="132"/>
    </location>
</feature>
<sequence>MSSPAADPDRTASPVVAAVDGSAASMGAVHAAAGSAQRLGVPLGLVRVVPQPGDDPVDQRAAHVEFERAVQQLDEVRRTVVALLPALPVTAVVRRGRAAHELQTESAGAAQVVLGEHTGPGLGLVAGELARRTVSPLLLHRTVDRPTGPVVVGLDCLPGTETLLEVAAEEAHRRGTALHVLHGRMSRTASSVVLAAEQRLLERLADRARGDHHPLQVHVQAVATNATTLLLAAAADAQVLVLGRRTPGARRRTSSTGSSVLLRAACPVLLVPGPLRGDDGTLHPRAVAHQRAGSWA</sequence>
<organism evidence="3 4">
    <name type="scientific">Klenkia terrae</name>
    <dbReference type="NCBI Taxonomy" id="1052259"/>
    <lineage>
        <taxon>Bacteria</taxon>
        <taxon>Bacillati</taxon>
        <taxon>Actinomycetota</taxon>
        <taxon>Actinomycetes</taxon>
        <taxon>Geodermatophilales</taxon>
        <taxon>Geodermatophilaceae</taxon>
        <taxon>Klenkia</taxon>
    </lineage>
</organism>
<name>A0ABU8E5N3_9ACTN</name>
<gene>
    <name evidence="3" type="ORF">UXQ13_10240</name>
</gene>
<keyword evidence="4" id="KW-1185">Reference proteome</keyword>
<dbReference type="PANTHER" id="PTHR46268">
    <property type="entry name" value="STRESS RESPONSE PROTEIN NHAX"/>
    <property type="match status" value="1"/>
</dbReference>
<evidence type="ECO:0000256" key="1">
    <source>
        <dbReference type="ARBA" id="ARBA00008791"/>
    </source>
</evidence>
<comment type="caution">
    <text evidence="3">The sequence shown here is derived from an EMBL/GenBank/DDBJ whole genome shotgun (WGS) entry which is preliminary data.</text>
</comment>
<evidence type="ECO:0000313" key="4">
    <source>
        <dbReference type="Proteomes" id="UP001373496"/>
    </source>
</evidence>
<evidence type="ECO:0000259" key="2">
    <source>
        <dbReference type="Pfam" id="PF00582"/>
    </source>
</evidence>
<dbReference type="PANTHER" id="PTHR46268:SF6">
    <property type="entry name" value="UNIVERSAL STRESS PROTEIN UP12"/>
    <property type="match status" value="1"/>
</dbReference>
<feature type="domain" description="UspA" evidence="2">
    <location>
        <begin position="149"/>
        <end position="272"/>
    </location>
</feature>
<dbReference type="EMBL" id="JBAPLV010000009">
    <property type="protein sequence ID" value="MEI4278845.1"/>
    <property type="molecule type" value="Genomic_DNA"/>
</dbReference>
<dbReference type="Proteomes" id="UP001373496">
    <property type="component" value="Unassembled WGS sequence"/>
</dbReference>
<proteinExistence type="inferred from homology"/>